<evidence type="ECO:0000259" key="1">
    <source>
        <dbReference type="Pfam" id="PF02205"/>
    </source>
</evidence>
<dbReference type="GeneID" id="14876612"/>
<dbReference type="InterPro" id="IPR003124">
    <property type="entry name" value="WH2_dom"/>
</dbReference>
<accession>F4PK10</accession>
<reference evidence="3" key="1">
    <citation type="journal article" date="2011" name="Genome Res.">
        <title>Phylogeny-wide analysis of social amoeba genomes highlights ancient origins for complex intercellular communication.</title>
        <authorList>
            <person name="Heidel A.J."/>
            <person name="Lawal H.M."/>
            <person name="Felder M."/>
            <person name="Schilde C."/>
            <person name="Helps N.R."/>
            <person name="Tunggal B."/>
            <person name="Rivero F."/>
            <person name="John U."/>
            <person name="Schleicher M."/>
            <person name="Eichinger L."/>
            <person name="Platzer M."/>
            <person name="Noegel A.A."/>
            <person name="Schaap P."/>
            <person name="Gloeckner G."/>
        </authorList>
    </citation>
    <scope>NUCLEOTIDE SEQUENCE [LARGE SCALE GENOMIC DNA]</scope>
    <source>
        <strain evidence="3">SH3</strain>
    </source>
</reference>
<gene>
    <name evidence="2" type="primary">abnA</name>
    <name evidence="2" type="ORF">DFA_06072</name>
</gene>
<dbReference type="GO" id="GO:0003779">
    <property type="term" value="F:actin binding"/>
    <property type="evidence" value="ECO:0007669"/>
    <property type="project" value="InterPro"/>
</dbReference>
<dbReference type="KEGG" id="dfa:DFA_06072"/>
<evidence type="ECO:0000313" key="2">
    <source>
        <dbReference type="EMBL" id="EGG23934.1"/>
    </source>
</evidence>
<proteinExistence type="predicted"/>
<dbReference type="Pfam" id="PF02205">
    <property type="entry name" value="WH2"/>
    <property type="match status" value="1"/>
</dbReference>
<evidence type="ECO:0000313" key="3">
    <source>
        <dbReference type="Proteomes" id="UP000007797"/>
    </source>
</evidence>
<sequence length="89" mass="9555">MSDALFSQVQAGANLKKAETVDKSGPVIDKDVHVKENNHGALLKELSTDHKLNKAETVDKSGPVIEKDVHVKENNRGALLGEIKAKAAN</sequence>
<dbReference type="OrthoDB" id="27688at2759"/>
<dbReference type="Proteomes" id="UP000007797">
    <property type="component" value="Unassembled WGS sequence"/>
</dbReference>
<protein>
    <submittedName>
        <fullName evidence="2">Actobindin</fullName>
    </submittedName>
</protein>
<dbReference type="EMBL" id="GL883007">
    <property type="protein sequence ID" value="EGG23934.1"/>
    <property type="molecule type" value="Genomic_DNA"/>
</dbReference>
<dbReference type="AlphaFoldDB" id="F4PK10"/>
<name>F4PK10_CACFS</name>
<dbReference type="OMA" id="VAKPHEL"/>
<dbReference type="RefSeq" id="XP_004361785.1">
    <property type="nucleotide sequence ID" value="XM_004361728.1"/>
</dbReference>
<keyword evidence="3" id="KW-1185">Reference proteome</keyword>
<organism evidence="2 3">
    <name type="scientific">Cavenderia fasciculata</name>
    <name type="common">Slime mold</name>
    <name type="synonym">Dictyostelium fasciculatum</name>
    <dbReference type="NCBI Taxonomy" id="261658"/>
    <lineage>
        <taxon>Eukaryota</taxon>
        <taxon>Amoebozoa</taxon>
        <taxon>Evosea</taxon>
        <taxon>Eumycetozoa</taxon>
        <taxon>Dictyostelia</taxon>
        <taxon>Acytosteliales</taxon>
        <taxon>Cavenderiaceae</taxon>
        <taxon>Cavenderia</taxon>
    </lineage>
</organism>
<feature type="domain" description="WH2" evidence="1">
    <location>
        <begin position="3"/>
        <end position="25"/>
    </location>
</feature>